<dbReference type="SUPFAM" id="SSF53623">
    <property type="entry name" value="MurD-like peptide ligases, catalytic domain"/>
    <property type="match status" value="1"/>
</dbReference>
<feature type="binding site" evidence="2">
    <location>
        <position position="203"/>
    </location>
    <ligand>
        <name>Zn(2+)</name>
        <dbReference type="ChEBI" id="CHEBI:29105"/>
    </ligand>
</feature>
<sequence>MKFRTRFAKSIARLAQITLQKTTGGGSSLPGKIATAIDPQILSHIAKDYDVVVITGTNGKTLTTALTAHIFEKNGQPFITNQTGSNMLQGIVAAFIEAKTPSDKRPIAVLEVDEGSLKHVVPHVQPKAFIFTNLFEDQADRFSSVEAVYELLLDAAKSVPEATVFMNGDLPLFAEHDLPNPVVYFGTQVNTGGAFEETSCPRCGKTLDYYTHTFSNLGHYYCSHCGFKRPELTYSVEEIVETTPHYSVFMINGTTFRLPFGGVYNIYNALAAFSLADHWGVDPETIAVSFNEVQDVSGRQEEIQLDDKHLTINLAKNTVGMNQLLELLKLDEEPFTFVNLQNDQYADGQDIQWIWEANYHALTKLPIPQIITGGTRAQDLKKRLLEEKIDPSIIYVASSMEEVLEAIKQAPTDKVHLLGSYTATIEFRNLLKEKHYL</sequence>
<dbReference type="Pfam" id="PF08245">
    <property type="entry name" value="Mur_ligase_M"/>
    <property type="match status" value="1"/>
</dbReference>
<protein>
    <recommendedName>
        <fullName evidence="2">Lipid II isoglutaminyl synthase (glutamine-hydrolyzing) subunit MurT</fullName>
        <ecNumber evidence="2">6.3.5.13</ecNumber>
    </recommendedName>
</protein>
<comment type="similarity">
    <text evidence="2">Belongs to the MurCDEF family. MurT subfamily.</text>
</comment>
<comment type="function">
    <text evidence="2">The lipid II isoglutaminyl synthase complex catalyzes the formation of alpha-D-isoglutamine in the cell wall lipid II stem peptide. The MurT subunit catalyzes the ATP-dependent amidation of D-glutamate residue of lipid II, converting it to an isoglutamine residue.</text>
</comment>
<name>A0A1G8NVP9_9LACT</name>
<comment type="caution">
    <text evidence="5">The sequence shown here is derived from an EMBL/GenBank/DDBJ whole genome shotgun (WGS) entry which is preliminary data.</text>
</comment>
<dbReference type="GO" id="GO:0009252">
    <property type="term" value="P:peptidoglycan biosynthetic process"/>
    <property type="evidence" value="ECO:0007669"/>
    <property type="project" value="UniProtKB-UniRule"/>
</dbReference>
<dbReference type="Pfam" id="PF08353">
    <property type="entry name" value="MurT_C"/>
    <property type="match status" value="1"/>
</dbReference>
<comment type="catalytic activity">
    <reaction evidence="2">
        <text>beta-D-GlcNAc-(1-&gt;4)-Mur2Ac(oyl-L-Ala-gamma-D-O-P-Glu-L-Lys-D-Ala-D-Ala)-di-trans,octa-cis-undecaprenyl diphosphate + NH4(+) = beta-D-GlcNAc-(1-&gt;4)-Mur2Ac(oyl-L-Ala-D-isoglutaminyl-L-Lys-D-Ala-D-Ala)-di-trans,octa-cis-undecaprenyl diphosphate + phosphate + H(+)</text>
        <dbReference type="Rhea" id="RHEA:57932"/>
        <dbReference type="ChEBI" id="CHEBI:15378"/>
        <dbReference type="ChEBI" id="CHEBI:28938"/>
        <dbReference type="ChEBI" id="CHEBI:43474"/>
        <dbReference type="ChEBI" id="CHEBI:62233"/>
        <dbReference type="ChEBI" id="CHEBI:143132"/>
    </reaction>
</comment>
<keyword evidence="2" id="KW-0547">Nucleotide-binding</keyword>
<feature type="binding site" evidence="2">
    <location>
        <position position="200"/>
    </location>
    <ligand>
        <name>Zn(2+)</name>
        <dbReference type="ChEBI" id="CHEBI:29105"/>
    </ligand>
</feature>
<comment type="catalytic activity">
    <reaction evidence="2">
        <text>beta-D-GlcNAc-(1-&gt;4)-Mur2Ac(oyl-L-Ala-gamma-D-Glu-L-Lys-D-Ala-D-Ala)-di-trans,octa-cis-undecaprenyl diphosphate + ATP = beta-D-GlcNAc-(1-&gt;4)-Mur2Ac(oyl-L-Ala-gamma-D-O-P-Glu-L-Lys-D-Ala-D-Ala)-di-trans,octa-cis-undecaprenyl diphosphate + ADP</text>
        <dbReference type="Rhea" id="RHEA:59488"/>
        <dbReference type="ChEBI" id="CHEBI:30616"/>
        <dbReference type="ChEBI" id="CHEBI:60033"/>
        <dbReference type="ChEBI" id="CHEBI:143132"/>
        <dbReference type="ChEBI" id="CHEBI:456216"/>
    </reaction>
</comment>
<evidence type="ECO:0000256" key="1">
    <source>
        <dbReference type="ARBA" id="ARBA00004752"/>
    </source>
</evidence>
<keyword evidence="2" id="KW-0573">Peptidoglycan synthesis</keyword>
<feature type="domain" description="Lipid II isoglutaminyl synthase (glutamine-hydrolyzing) subunit MurT C-terminal" evidence="4">
    <location>
        <begin position="314"/>
        <end position="423"/>
    </location>
</feature>
<evidence type="ECO:0000313" key="6">
    <source>
        <dbReference type="Proteomes" id="UP000235682"/>
    </source>
</evidence>
<keyword evidence="2" id="KW-0133">Cell shape</keyword>
<dbReference type="GO" id="GO:0140282">
    <property type="term" value="F:carbon-nitrogen ligase activity on lipid II"/>
    <property type="evidence" value="ECO:0007669"/>
    <property type="project" value="UniProtKB-UniRule"/>
</dbReference>
<dbReference type="PANTHER" id="PTHR23135">
    <property type="entry name" value="MUR LIGASE FAMILY MEMBER"/>
    <property type="match status" value="1"/>
</dbReference>
<comment type="subunit">
    <text evidence="2">Forms a heterodimer with GatD.</text>
</comment>
<proteinExistence type="inferred from homology"/>
<dbReference type="Gene3D" id="3.40.1190.10">
    <property type="entry name" value="Mur-like, catalytic domain"/>
    <property type="match status" value="1"/>
</dbReference>
<dbReference type="RefSeq" id="WP_092086538.1">
    <property type="nucleotide sequence ID" value="NZ_FNEL01000057.1"/>
</dbReference>
<organism evidence="5 6">
    <name type="scientific">Dolosicoccus paucivorans</name>
    <dbReference type="NCBI Taxonomy" id="84521"/>
    <lineage>
        <taxon>Bacteria</taxon>
        <taxon>Bacillati</taxon>
        <taxon>Bacillota</taxon>
        <taxon>Bacilli</taxon>
        <taxon>Lactobacillales</taxon>
        <taxon>Aerococcaceae</taxon>
        <taxon>Dolosicoccus</taxon>
    </lineage>
</organism>
<feature type="binding site" evidence="2">
    <location>
        <position position="225"/>
    </location>
    <ligand>
        <name>Zn(2+)</name>
        <dbReference type="ChEBI" id="CHEBI:29105"/>
    </ligand>
</feature>
<feature type="domain" description="Mur ligase central" evidence="3">
    <location>
        <begin position="54"/>
        <end position="174"/>
    </location>
</feature>
<comment type="pathway">
    <text evidence="1 2">Cell wall biogenesis; peptidoglycan biosynthesis.</text>
</comment>
<dbReference type="PANTHER" id="PTHR23135:SF7">
    <property type="entry name" value="LIPID II ISOGLUTAMINYL SYNTHASE (GLUTAMINE-HYDROLYZING) SUBUNIT MURT"/>
    <property type="match status" value="1"/>
</dbReference>
<gene>
    <name evidence="2" type="primary">murT</name>
    <name evidence="5" type="ORF">CJ205_02045</name>
</gene>
<evidence type="ECO:0000259" key="4">
    <source>
        <dbReference type="Pfam" id="PF08353"/>
    </source>
</evidence>
<evidence type="ECO:0000259" key="3">
    <source>
        <dbReference type="Pfam" id="PF08245"/>
    </source>
</evidence>
<evidence type="ECO:0000256" key="2">
    <source>
        <dbReference type="HAMAP-Rule" id="MF_02214"/>
    </source>
</evidence>
<dbReference type="InterPro" id="IPR013564">
    <property type="entry name" value="MurT_C"/>
</dbReference>
<dbReference type="GO" id="GO:0008360">
    <property type="term" value="P:regulation of cell shape"/>
    <property type="evidence" value="ECO:0007669"/>
    <property type="project" value="UniProtKB-KW"/>
</dbReference>
<dbReference type="EMBL" id="PNHE01000005">
    <property type="protein sequence ID" value="PMC58852.1"/>
    <property type="molecule type" value="Genomic_DNA"/>
</dbReference>
<dbReference type="GO" id="GO:0005524">
    <property type="term" value="F:ATP binding"/>
    <property type="evidence" value="ECO:0007669"/>
    <property type="project" value="UniProtKB-UniRule"/>
</dbReference>
<dbReference type="OrthoDB" id="9803907at2"/>
<dbReference type="GO" id="GO:0008270">
    <property type="term" value="F:zinc ion binding"/>
    <property type="evidence" value="ECO:0007669"/>
    <property type="project" value="UniProtKB-UniRule"/>
</dbReference>
<dbReference type="HAMAP" id="MF_02214">
    <property type="entry name" value="Lipid_II_synth_MurT"/>
    <property type="match status" value="1"/>
</dbReference>
<feature type="binding site" evidence="2">
    <location>
        <position position="222"/>
    </location>
    <ligand>
        <name>Zn(2+)</name>
        <dbReference type="ChEBI" id="CHEBI:29105"/>
    </ligand>
</feature>
<dbReference type="GO" id="GO:0016881">
    <property type="term" value="F:acid-amino acid ligase activity"/>
    <property type="evidence" value="ECO:0007669"/>
    <property type="project" value="InterPro"/>
</dbReference>
<keyword evidence="2" id="KW-0961">Cell wall biogenesis/degradation</keyword>
<keyword evidence="2" id="KW-0436">Ligase</keyword>
<keyword evidence="2" id="KW-0862">Zinc</keyword>
<dbReference type="UniPathway" id="UPA00219"/>
<reference evidence="5 6" key="1">
    <citation type="submission" date="2017-09" db="EMBL/GenBank/DDBJ databases">
        <title>Bacterial strain isolated from the female urinary microbiota.</title>
        <authorList>
            <person name="Thomas-White K."/>
            <person name="Kumar N."/>
            <person name="Forster S."/>
            <person name="Putonti C."/>
            <person name="Lawley T."/>
            <person name="Wolfe A.J."/>
        </authorList>
    </citation>
    <scope>NUCLEOTIDE SEQUENCE [LARGE SCALE GENOMIC DNA]</scope>
    <source>
        <strain evidence="5 6">UMB0852</strain>
    </source>
</reference>
<keyword evidence="6" id="KW-1185">Reference proteome</keyword>
<comment type="catalytic activity">
    <reaction evidence="2">
        <text>beta-D-GlcNAc-(1-&gt;4)-Mur2Ac(oyl-L-Ala-gamma-D-Glu-L-Lys-D-Ala-D-Ala)-di-trans,octa-cis-undecaprenyl diphosphate + L-glutamine + ATP + H2O = beta-D-GlcNAc-(1-&gt;4)-Mur2Ac(oyl-L-Ala-D-isoglutaminyl-L-Lys-D-Ala-D-Ala)-di-trans,octa-cis-undecaprenyl diphosphate + L-glutamate + ADP + phosphate + H(+)</text>
        <dbReference type="Rhea" id="RHEA:57928"/>
        <dbReference type="ChEBI" id="CHEBI:15377"/>
        <dbReference type="ChEBI" id="CHEBI:15378"/>
        <dbReference type="ChEBI" id="CHEBI:29985"/>
        <dbReference type="ChEBI" id="CHEBI:30616"/>
        <dbReference type="ChEBI" id="CHEBI:43474"/>
        <dbReference type="ChEBI" id="CHEBI:58359"/>
        <dbReference type="ChEBI" id="CHEBI:60033"/>
        <dbReference type="ChEBI" id="CHEBI:62233"/>
        <dbReference type="ChEBI" id="CHEBI:456216"/>
        <dbReference type="EC" id="6.3.5.13"/>
    </reaction>
</comment>
<dbReference type="STRING" id="84521.SAMN04487994_10575"/>
<dbReference type="Proteomes" id="UP000235682">
    <property type="component" value="Unassembled WGS sequence"/>
</dbReference>
<dbReference type="EC" id="6.3.5.13" evidence="2"/>
<accession>A0A1G8NVP9</accession>
<dbReference type="AlphaFoldDB" id="A0A1G8NVP9"/>
<keyword evidence="2" id="KW-0067">ATP-binding</keyword>
<dbReference type="InterPro" id="IPR036565">
    <property type="entry name" value="Mur-like_cat_sf"/>
</dbReference>
<feature type="active site" evidence="2">
    <location>
        <position position="350"/>
    </location>
</feature>
<keyword evidence="2" id="KW-0479">Metal-binding</keyword>
<dbReference type="InterPro" id="IPR013221">
    <property type="entry name" value="Mur_ligase_cen"/>
</dbReference>
<dbReference type="InterPro" id="IPR043703">
    <property type="entry name" value="Lipid_II_synth_MurT"/>
</dbReference>
<dbReference type="GO" id="GO:0071555">
    <property type="term" value="P:cell wall organization"/>
    <property type="evidence" value="ECO:0007669"/>
    <property type="project" value="UniProtKB-KW"/>
</dbReference>
<evidence type="ECO:0000313" key="5">
    <source>
        <dbReference type="EMBL" id="PMC58852.1"/>
    </source>
</evidence>